<dbReference type="PROSITE" id="PS51340">
    <property type="entry name" value="MOSC"/>
    <property type="match status" value="1"/>
</dbReference>
<keyword evidence="4" id="KW-1185">Reference proteome</keyword>
<feature type="compositionally biased region" description="Low complexity" evidence="1">
    <location>
        <begin position="215"/>
        <end position="237"/>
    </location>
</feature>
<reference evidence="3 4" key="1">
    <citation type="submission" date="2019-02" db="EMBL/GenBank/DDBJ databases">
        <title>Draft Genome Sequence of Streptomyces sp. AM-2504, identified by 16S rRNA comparative analysis as a Streptomyces Kasugaensis strain.</title>
        <authorList>
            <person name="Napolioni V."/>
            <person name="Giuliodori A.M."/>
            <person name="Spurio R."/>
            <person name="Fabbretti A."/>
        </authorList>
    </citation>
    <scope>NUCLEOTIDE SEQUENCE [LARGE SCALE GENOMIC DNA]</scope>
    <source>
        <strain evidence="3 4">AM-2504</strain>
    </source>
</reference>
<organism evidence="3 4">
    <name type="scientific">Streptomyces kasugaensis</name>
    <dbReference type="NCBI Taxonomy" id="1946"/>
    <lineage>
        <taxon>Bacteria</taxon>
        <taxon>Bacillati</taxon>
        <taxon>Actinomycetota</taxon>
        <taxon>Actinomycetes</taxon>
        <taxon>Kitasatosporales</taxon>
        <taxon>Streptomycetaceae</taxon>
        <taxon>Streptomyces</taxon>
    </lineage>
</organism>
<dbReference type="Proteomes" id="UP000292452">
    <property type="component" value="Unassembled WGS sequence"/>
</dbReference>
<feature type="domain" description="MOSC" evidence="2">
    <location>
        <begin position="29"/>
        <end position="162"/>
    </location>
</feature>
<name>A0A4Q9HLR1_STRKA</name>
<evidence type="ECO:0000259" key="2">
    <source>
        <dbReference type="PROSITE" id="PS51340"/>
    </source>
</evidence>
<evidence type="ECO:0000256" key="1">
    <source>
        <dbReference type="SAM" id="MobiDB-lite"/>
    </source>
</evidence>
<dbReference type="GO" id="GO:0030170">
    <property type="term" value="F:pyridoxal phosphate binding"/>
    <property type="evidence" value="ECO:0007669"/>
    <property type="project" value="InterPro"/>
</dbReference>
<protein>
    <submittedName>
        <fullName evidence="3">MOSC domain-containing protein</fullName>
    </submittedName>
</protein>
<dbReference type="InterPro" id="IPR011037">
    <property type="entry name" value="Pyrv_Knase-like_insert_dom_sf"/>
</dbReference>
<dbReference type="GO" id="GO:0030151">
    <property type="term" value="F:molybdenum ion binding"/>
    <property type="evidence" value="ECO:0007669"/>
    <property type="project" value="InterPro"/>
</dbReference>
<dbReference type="PANTHER" id="PTHR30212">
    <property type="entry name" value="PROTEIN YIIM"/>
    <property type="match status" value="1"/>
</dbReference>
<dbReference type="Gene3D" id="2.40.33.20">
    <property type="entry name" value="PK beta-barrel domain-like"/>
    <property type="match status" value="1"/>
</dbReference>
<dbReference type="InterPro" id="IPR005302">
    <property type="entry name" value="MoCF_Sase_C"/>
</dbReference>
<evidence type="ECO:0000313" key="4">
    <source>
        <dbReference type="Proteomes" id="UP000292452"/>
    </source>
</evidence>
<dbReference type="SUPFAM" id="SSF50800">
    <property type="entry name" value="PK beta-barrel domain-like"/>
    <property type="match status" value="1"/>
</dbReference>
<dbReference type="GO" id="GO:0003824">
    <property type="term" value="F:catalytic activity"/>
    <property type="evidence" value="ECO:0007669"/>
    <property type="project" value="InterPro"/>
</dbReference>
<feature type="region of interest" description="Disordered" evidence="1">
    <location>
        <begin position="213"/>
        <end position="252"/>
    </location>
</feature>
<sequence length="252" mass="26809">MGNVISVNTGPIVAAEFAPRRGRSAIRKLPVDGSVNVGRLGLEGDEQAADFHGGALQAVYAYAREDLDWWSDRLQNPLRNGAFGESLDLVGFDASGAVLAEKWQVGEVLLQVMAPRMACGTFGGWMQEKGWAKRFNGARRPGVYLRVLEEGRVAAGDPVEVVWRPAKHVTVAEAVGAILDEQDVLRRITAMADEEPDWDRAAMMFHVSNRTRSRATAPNAAVASPSVPAATAPDAGPAAPPVPARPGGAVHA</sequence>
<dbReference type="Pfam" id="PF03473">
    <property type="entry name" value="MOSC"/>
    <property type="match status" value="1"/>
</dbReference>
<gene>
    <name evidence="3" type="ORF">EYS09_32895</name>
</gene>
<dbReference type="RefSeq" id="WP_131125928.1">
    <property type="nucleotide sequence ID" value="NZ_SIXH01000496.1"/>
</dbReference>
<dbReference type="EMBL" id="SIXH01000496">
    <property type="protein sequence ID" value="TBO55505.1"/>
    <property type="molecule type" value="Genomic_DNA"/>
</dbReference>
<accession>A0A4Q9HLR1</accession>
<dbReference type="PANTHER" id="PTHR30212:SF2">
    <property type="entry name" value="PROTEIN YIIM"/>
    <property type="match status" value="1"/>
</dbReference>
<dbReference type="InterPro" id="IPR052353">
    <property type="entry name" value="Benzoxazolinone_Detox_Enz"/>
</dbReference>
<dbReference type="AlphaFoldDB" id="A0A4Q9HLR1"/>
<comment type="caution">
    <text evidence="3">The sequence shown here is derived from an EMBL/GenBank/DDBJ whole genome shotgun (WGS) entry which is preliminary data.</text>
</comment>
<proteinExistence type="predicted"/>
<evidence type="ECO:0000313" key="3">
    <source>
        <dbReference type="EMBL" id="TBO55505.1"/>
    </source>
</evidence>